<comment type="caution">
    <text evidence="9">The sequence shown here is derived from an EMBL/GenBank/DDBJ whole genome shotgun (WGS) entry which is preliminary data.</text>
</comment>
<dbReference type="Gene3D" id="3.40.50.1010">
    <property type="entry name" value="5'-nuclease"/>
    <property type="match status" value="1"/>
</dbReference>
<dbReference type="GO" id="GO:0004540">
    <property type="term" value="F:RNA nuclease activity"/>
    <property type="evidence" value="ECO:0007669"/>
    <property type="project" value="InterPro"/>
</dbReference>
<evidence type="ECO:0000256" key="4">
    <source>
        <dbReference type="ARBA" id="ARBA00022723"/>
    </source>
</evidence>
<evidence type="ECO:0000313" key="10">
    <source>
        <dbReference type="Proteomes" id="UP000324701"/>
    </source>
</evidence>
<keyword evidence="6 7" id="KW-0460">Magnesium</keyword>
<proteinExistence type="inferred from homology"/>
<dbReference type="EC" id="3.1.-.-" evidence="7"/>
<evidence type="ECO:0000313" key="9">
    <source>
        <dbReference type="EMBL" id="KAA1250032.1"/>
    </source>
</evidence>
<dbReference type="RefSeq" id="WP_149654156.1">
    <property type="nucleotide sequence ID" value="NZ_VTZN01000061.1"/>
</dbReference>
<keyword evidence="2 7" id="KW-1277">Toxin-antitoxin system</keyword>
<dbReference type="CDD" id="cd09874">
    <property type="entry name" value="PIN_MT3492-like"/>
    <property type="match status" value="1"/>
</dbReference>
<feature type="binding site" evidence="7">
    <location>
        <position position="92"/>
    </location>
    <ligand>
        <name>Mg(2+)</name>
        <dbReference type="ChEBI" id="CHEBI:18420"/>
    </ligand>
</feature>
<dbReference type="EMBL" id="VTZN01000061">
    <property type="protein sequence ID" value="KAA1250032.1"/>
    <property type="molecule type" value="Genomic_DNA"/>
</dbReference>
<comment type="cofactor">
    <cofactor evidence="1 7">
        <name>Mg(2+)</name>
        <dbReference type="ChEBI" id="CHEBI:18420"/>
    </cofactor>
</comment>
<reference evidence="9 10" key="1">
    <citation type="submission" date="2019-09" db="EMBL/GenBank/DDBJ databases">
        <title>Report of infection by Mycobacterium simiae a patient suffering from pulmonary tuberculosis.</title>
        <authorList>
            <person name="Mohanty P.S."/>
            <person name="Bansal A.K."/>
            <person name="Singh H."/>
            <person name="Sharma S."/>
            <person name="Patil S.A."/>
            <person name="Upadhaya P."/>
            <person name="Singh P.K."/>
            <person name="Kumar D."/>
            <person name="Kumar S."/>
            <person name="Singh R.K."/>
            <person name="Chaudhary B."/>
        </authorList>
    </citation>
    <scope>NUCLEOTIDE SEQUENCE [LARGE SCALE GENOMIC DNA]</scope>
    <source>
        <strain evidence="9 10">JAL-560-SIM</strain>
    </source>
</reference>
<dbReference type="GO" id="GO:0000287">
    <property type="term" value="F:magnesium ion binding"/>
    <property type="evidence" value="ECO:0007669"/>
    <property type="project" value="UniProtKB-UniRule"/>
</dbReference>
<protein>
    <recommendedName>
        <fullName evidence="7">Ribonuclease VapC</fullName>
        <shortName evidence="7">RNase VapC</shortName>
        <ecNumber evidence="7">3.1.-.-</ecNumber>
    </recommendedName>
    <alternativeName>
        <fullName evidence="7">Toxin VapC</fullName>
    </alternativeName>
</protein>
<feature type="binding site" evidence="7">
    <location>
        <position position="6"/>
    </location>
    <ligand>
        <name>Mg(2+)</name>
        <dbReference type="ChEBI" id="CHEBI:18420"/>
    </ligand>
</feature>
<evidence type="ECO:0000256" key="1">
    <source>
        <dbReference type="ARBA" id="ARBA00001946"/>
    </source>
</evidence>
<dbReference type="AlphaFoldDB" id="A0A5B1BPN2"/>
<evidence type="ECO:0000256" key="7">
    <source>
        <dbReference type="HAMAP-Rule" id="MF_00265"/>
    </source>
</evidence>
<dbReference type="Pfam" id="PF01850">
    <property type="entry name" value="PIN"/>
    <property type="match status" value="1"/>
</dbReference>
<keyword evidence="4 7" id="KW-0479">Metal-binding</keyword>
<organism evidence="9 10">
    <name type="scientific">Mycobacterium simiae</name>
    <name type="common">Mycobacterium habana</name>
    <dbReference type="NCBI Taxonomy" id="1784"/>
    <lineage>
        <taxon>Bacteria</taxon>
        <taxon>Bacillati</taxon>
        <taxon>Actinomycetota</taxon>
        <taxon>Actinomycetes</taxon>
        <taxon>Mycobacteriales</taxon>
        <taxon>Mycobacteriaceae</taxon>
        <taxon>Mycobacterium</taxon>
        <taxon>Mycobacterium simiae complex</taxon>
    </lineage>
</organism>
<gene>
    <name evidence="7" type="primary">vapC</name>
    <name evidence="9" type="ORF">F0Q45_11935</name>
</gene>
<evidence type="ECO:0000259" key="8">
    <source>
        <dbReference type="Pfam" id="PF01850"/>
    </source>
</evidence>
<keyword evidence="7" id="KW-0800">Toxin</keyword>
<dbReference type="InterPro" id="IPR002716">
    <property type="entry name" value="PIN_dom"/>
</dbReference>
<keyword evidence="5 7" id="KW-0378">Hydrolase</keyword>
<keyword evidence="10" id="KW-1185">Reference proteome</keyword>
<dbReference type="SUPFAM" id="SSF88723">
    <property type="entry name" value="PIN domain-like"/>
    <property type="match status" value="1"/>
</dbReference>
<feature type="domain" description="PIN" evidence="8">
    <location>
        <begin position="3"/>
        <end position="119"/>
    </location>
</feature>
<dbReference type="OrthoDB" id="4750219at2"/>
<evidence type="ECO:0000256" key="6">
    <source>
        <dbReference type="ARBA" id="ARBA00022842"/>
    </source>
</evidence>
<comment type="similarity">
    <text evidence="7">Belongs to the PINc/VapC protein family.</text>
</comment>
<dbReference type="GO" id="GO:0090729">
    <property type="term" value="F:toxin activity"/>
    <property type="evidence" value="ECO:0007669"/>
    <property type="project" value="UniProtKB-KW"/>
</dbReference>
<dbReference type="HAMAP" id="MF_00265">
    <property type="entry name" value="VapC_Nob1"/>
    <property type="match status" value="1"/>
</dbReference>
<name>A0A5B1BPN2_MYCSI</name>
<dbReference type="GO" id="GO:0016787">
    <property type="term" value="F:hydrolase activity"/>
    <property type="evidence" value="ECO:0007669"/>
    <property type="project" value="UniProtKB-KW"/>
</dbReference>
<dbReference type="InterPro" id="IPR029060">
    <property type="entry name" value="PIN-like_dom_sf"/>
</dbReference>
<evidence type="ECO:0000256" key="2">
    <source>
        <dbReference type="ARBA" id="ARBA00022649"/>
    </source>
</evidence>
<evidence type="ECO:0000256" key="3">
    <source>
        <dbReference type="ARBA" id="ARBA00022722"/>
    </source>
</evidence>
<keyword evidence="3 7" id="KW-0540">Nuclease</keyword>
<comment type="function">
    <text evidence="7">Toxic component of a toxin-antitoxin (TA) system. An RNase.</text>
</comment>
<evidence type="ECO:0000256" key="5">
    <source>
        <dbReference type="ARBA" id="ARBA00022801"/>
    </source>
</evidence>
<dbReference type="InterPro" id="IPR022907">
    <property type="entry name" value="VapC_family"/>
</dbReference>
<dbReference type="Proteomes" id="UP000324701">
    <property type="component" value="Unassembled WGS sequence"/>
</dbReference>
<accession>A0A5B1BPN2</accession>
<sequence length="139" mass="14855">MRIYLDTSALVKLVVAEAESQALIHFLGAHDDDSLFSAALARTELIRAVAPNGVQAIADARDLLTRLDSVMLTRQLLDDAGTLLPLRLRSLDAIHITAARRAGDSLRAMITYDARMLSAAADLGISTASPRRGFGSPDA</sequence>